<evidence type="ECO:0000313" key="2">
    <source>
        <dbReference type="EMBL" id="KAK9934912.1"/>
    </source>
</evidence>
<dbReference type="EMBL" id="JBEDUW010000004">
    <property type="protein sequence ID" value="KAK9934939.1"/>
    <property type="molecule type" value="Genomic_DNA"/>
</dbReference>
<gene>
    <name evidence="2" type="ORF">M0R45_022038</name>
    <name evidence="3" type="ORF">M0R45_022061</name>
</gene>
<accession>A0AAW1XEB6</accession>
<protein>
    <submittedName>
        <fullName evidence="2">Uncharacterized protein</fullName>
    </submittedName>
</protein>
<keyword evidence="4" id="KW-1185">Reference proteome</keyword>
<organism evidence="2 4">
    <name type="scientific">Rubus argutus</name>
    <name type="common">Southern blackberry</name>
    <dbReference type="NCBI Taxonomy" id="59490"/>
    <lineage>
        <taxon>Eukaryota</taxon>
        <taxon>Viridiplantae</taxon>
        <taxon>Streptophyta</taxon>
        <taxon>Embryophyta</taxon>
        <taxon>Tracheophyta</taxon>
        <taxon>Spermatophyta</taxon>
        <taxon>Magnoliopsida</taxon>
        <taxon>eudicotyledons</taxon>
        <taxon>Gunneridae</taxon>
        <taxon>Pentapetalae</taxon>
        <taxon>rosids</taxon>
        <taxon>fabids</taxon>
        <taxon>Rosales</taxon>
        <taxon>Rosaceae</taxon>
        <taxon>Rosoideae</taxon>
        <taxon>Rosoideae incertae sedis</taxon>
        <taxon>Rubus</taxon>
    </lineage>
</organism>
<reference evidence="2 4" key="1">
    <citation type="journal article" date="2023" name="G3 (Bethesda)">
        <title>A chromosome-length genome assembly and annotation of blackberry (Rubus argutus, cv. 'Hillquist').</title>
        <authorList>
            <person name="Bruna T."/>
            <person name="Aryal R."/>
            <person name="Dudchenko O."/>
            <person name="Sargent D.J."/>
            <person name="Mead D."/>
            <person name="Buti M."/>
            <person name="Cavallini A."/>
            <person name="Hytonen T."/>
            <person name="Andres J."/>
            <person name="Pham M."/>
            <person name="Weisz D."/>
            <person name="Mascagni F."/>
            <person name="Usai G."/>
            <person name="Natali L."/>
            <person name="Bassil N."/>
            <person name="Fernandez G.E."/>
            <person name="Lomsadze A."/>
            <person name="Armour M."/>
            <person name="Olukolu B."/>
            <person name="Poorten T."/>
            <person name="Britton C."/>
            <person name="Davik J."/>
            <person name="Ashrafi H."/>
            <person name="Aiden E.L."/>
            <person name="Borodovsky M."/>
            <person name="Worthington M."/>
        </authorList>
    </citation>
    <scope>NUCLEOTIDE SEQUENCE [LARGE SCALE GENOMIC DNA]</scope>
    <source>
        <strain evidence="2">PI 553951</strain>
    </source>
</reference>
<comment type="caution">
    <text evidence="2">The sequence shown here is derived from an EMBL/GenBank/DDBJ whole genome shotgun (WGS) entry which is preliminary data.</text>
</comment>
<feature type="signal peptide" evidence="1">
    <location>
        <begin position="1"/>
        <end position="28"/>
    </location>
</feature>
<dbReference type="EMBL" id="JBEDUW010000004">
    <property type="protein sequence ID" value="KAK9934912.1"/>
    <property type="molecule type" value="Genomic_DNA"/>
</dbReference>
<dbReference type="AlphaFoldDB" id="A0AAW1XEB6"/>
<proteinExistence type="predicted"/>
<feature type="chain" id="PRO_5044718051" evidence="1">
    <location>
        <begin position="29"/>
        <end position="66"/>
    </location>
</feature>
<evidence type="ECO:0000313" key="4">
    <source>
        <dbReference type="Proteomes" id="UP001457282"/>
    </source>
</evidence>
<dbReference type="Proteomes" id="UP001457282">
    <property type="component" value="Unassembled WGS sequence"/>
</dbReference>
<sequence length="66" mass="6862">MGKGKKEISMGLSVLSPFTLCFFGSSAGDEGENARGSKAVPTLTGPEATMVASAKHFSAAHKVRYN</sequence>
<name>A0AAW1XEB6_RUBAR</name>
<evidence type="ECO:0000313" key="3">
    <source>
        <dbReference type="EMBL" id="KAK9934939.1"/>
    </source>
</evidence>
<evidence type="ECO:0000256" key="1">
    <source>
        <dbReference type="SAM" id="SignalP"/>
    </source>
</evidence>
<keyword evidence="1" id="KW-0732">Signal</keyword>